<feature type="compositionally biased region" description="Basic and acidic residues" evidence="1">
    <location>
        <begin position="1"/>
        <end position="13"/>
    </location>
</feature>
<evidence type="ECO:0000313" key="3">
    <source>
        <dbReference type="Proteomes" id="UP001262410"/>
    </source>
</evidence>
<evidence type="ECO:0000256" key="1">
    <source>
        <dbReference type="SAM" id="MobiDB-lite"/>
    </source>
</evidence>
<evidence type="ECO:0000313" key="2">
    <source>
        <dbReference type="EMBL" id="MDR6290959.1"/>
    </source>
</evidence>
<proteinExistence type="predicted"/>
<organism evidence="2 3">
    <name type="scientific">Inquilinus ginsengisoli</name>
    <dbReference type="NCBI Taxonomy" id="363840"/>
    <lineage>
        <taxon>Bacteria</taxon>
        <taxon>Pseudomonadati</taxon>
        <taxon>Pseudomonadota</taxon>
        <taxon>Alphaproteobacteria</taxon>
        <taxon>Rhodospirillales</taxon>
        <taxon>Rhodospirillaceae</taxon>
        <taxon>Inquilinus</taxon>
    </lineage>
</organism>
<reference evidence="2 3" key="1">
    <citation type="submission" date="2023-07" db="EMBL/GenBank/DDBJ databases">
        <title>Sorghum-associated microbial communities from plants grown in Nebraska, USA.</title>
        <authorList>
            <person name="Schachtman D."/>
        </authorList>
    </citation>
    <scope>NUCLEOTIDE SEQUENCE [LARGE SCALE GENOMIC DNA]</scope>
    <source>
        <strain evidence="2 3">584</strain>
    </source>
</reference>
<gene>
    <name evidence="2" type="ORF">E9232_003485</name>
</gene>
<dbReference type="RefSeq" id="WP_309795810.1">
    <property type="nucleotide sequence ID" value="NZ_JAVDPW010000006.1"/>
</dbReference>
<sequence length="97" mass="10670">MHKHLQDLEDHRATGLQGHVQARPFRYSRHRLRLDLEGGSTAEAAGSDWRAGIGRALIRFQRLSGEVPSPVRPIGYQPVPVDLADVVGGHMVAREAA</sequence>
<feature type="region of interest" description="Disordered" evidence="1">
    <location>
        <begin position="1"/>
        <end position="20"/>
    </location>
</feature>
<accession>A0ABU1JTQ6</accession>
<dbReference type="Proteomes" id="UP001262410">
    <property type="component" value="Unassembled WGS sequence"/>
</dbReference>
<comment type="caution">
    <text evidence="2">The sequence shown here is derived from an EMBL/GenBank/DDBJ whole genome shotgun (WGS) entry which is preliminary data.</text>
</comment>
<protein>
    <submittedName>
        <fullName evidence="2">Uncharacterized protein</fullName>
    </submittedName>
</protein>
<keyword evidence="3" id="KW-1185">Reference proteome</keyword>
<name>A0ABU1JTQ6_9PROT</name>
<dbReference type="EMBL" id="JAVDPW010000006">
    <property type="protein sequence ID" value="MDR6290959.1"/>
    <property type="molecule type" value="Genomic_DNA"/>
</dbReference>